<organism evidence="8 9">
    <name type="scientific">Anabas testudineus</name>
    <name type="common">Climbing perch</name>
    <name type="synonym">Anthias testudineus</name>
    <dbReference type="NCBI Taxonomy" id="64144"/>
    <lineage>
        <taxon>Eukaryota</taxon>
        <taxon>Metazoa</taxon>
        <taxon>Chordata</taxon>
        <taxon>Craniata</taxon>
        <taxon>Vertebrata</taxon>
        <taxon>Euteleostomi</taxon>
        <taxon>Actinopterygii</taxon>
        <taxon>Neopterygii</taxon>
        <taxon>Teleostei</taxon>
        <taxon>Neoteleostei</taxon>
        <taxon>Acanthomorphata</taxon>
        <taxon>Anabantaria</taxon>
        <taxon>Anabantiformes</taxon>
        <taxon>Anabantoidei</taxon>
        <taxon>Anabantidae</taxon>
        <taxon>Anabas</taxon>
    </lineage>
</organism>
<feature type="region of interest" description="Disordered" evidence="6">
    <location>
        <begin position="467"/>
        <end position="531"/>
    </location>
</feature>
<reference evidence="8" key="3">
    <citation type="submission" date="2025-09" db="UniProtKB">
        <authorList>
            <consortium name="Ensembl"/>
        </authorList>
    </citation>
    <scope>IDENTIFICATION</scope>
</reference>
<keyword evidence="3" id="KW-0597">Phosphoprotein</keyword>
<proteinExistence type="predicted"/>
<feature type="compositionally biased region" description="Polar residues" evidence="6">
    <location>
        <begin position="467"/>
        <end position="482"/>
    </location>
</feature>
<protein>
    <recommendedName>
        <fullName evidence="7">HBS1-like protein N-terminal domain-containing protein</fullName>
    </recommendedName>
</protein>
<dbReference type="Ensembl" id="ENSATET00000080423.1">
    <property type="protein sequence ID" value="ENSATEP00000073763.1"/>
    <property type="gene ID" value="ENSATEG00000004459.3"/>
</dbReference>
<dbReference type="Proteomes" id="UP000265040">
    <property type="component" value="Chromosome 24"/>
</dbReference>
<evidence type="ECO:0000259" key="7">
    <source>
        <dbReference type="Pfam" id="PF08938"/>
    </source>
</evidence>
<evidence type="ECO:0000256" key="6">
    <source>
        <dbReference type="SAM" id="MobiDB-lite"/>
    </source>
</evidence>
<dbReference type="InterPro" id="IPR015033">
    <property type="entry name" value="HBS1-like_N"/>
</dbReference>
<dbReference type="GeneID" id="113149092"/>
<dbReference type="GO" id="GO:0016787">
    <property type="term" value="F:hydrolase activity"/>
    <property type="evidence" value="ECO:0007669"/>
    <property type="project" value="UniProtKB-KW"/>
</dbReference>
<evidence type="ECO:0000313" key="9">
    <source>
        <dbReference type="Proteomes" id="UP000265040"/>
    </source>
</evidence>
<dbReference type="RefSeq" id="XP_026196719.1">
    <property type="nucleotide sequence ID" value="XM_026340934.1"/>
</dbReference>
<accession>A0AAQ6IJP4</accession>
<evidence type="ECO:0000256" key="5">
    <source>
        <dbReference type="ARBA" id="ARBA00022917"/>
    </source>
</evidence>
<name>A0AAQ6IJP4_ANATE</name>
<dbReference type="FunFam" id="1.10.8.10:FF:000039">
    <property type="entry name" value="HBS1-like translational GTPase"/>
    <property type="match status" value="1"/>
</dbReference>
<dbReference type="GO" id="GO:0005737">
    <property type="term" value="C:cytoplasm"/>
    <property type="evidence" value="ECO:0007669"/>
    <property type="project" value="UniProtKB-SubCell"/>
</dbReference>
<feature type="compositionally biased region" description="Polar residues" evidence="6">
    <location>
        <begin position="506"/>
        <end position="519"/>
    </location>
</feature>
<feature type="domain" description="HBS1-like protein N-terminal" evidence="7">
    <location>
        <begin position="56"/>
        <end position="132"/>
    </location>
</feature>
<keyword evidence="5" id="KW-0648">Protein biosynthesis</keyword>
<gene>
    <name evidence="8" type="primary">HBS1L</name>
</gene>
<feature type="compositionally biased region" description="Acidic residues" evidence="6">
    <location>
        <begin position="55"/>
        <end position="67"/>
    </location>
</feature>
<comment type="subcellular location">
    <subcellularLocation>
        <location evidence="1">Cytoplasm</location>
    </subcellularLocation>
</comment>
<dbReference type="AlphaFoldDB" id="A0AAQ6IJP4"/>
<evidence type="ECO:0000256" key="1">
    <source>
        <dbReference type="ARBA" id="ARBA00004496"/>
    </source>
</evidence>
<keyword evidence="4" id="KW-0378">Hydrolase</keyword>
<evidence type="ECO:0000256" key="2">
    <source>
        <dbReference type="ARBA" id="ARBA00022490"/>
    </source>
</evidence>
<reference evidence="8" key="2">
    <citation type="submission" date="2025-08" db="UniProtKB">
        <authorList>
            <consortium name="Ensembl"/>
        </authorList>
    </citation>
    <scope>IDENTIFICATION</scope>
</reference>
<reference evidence="8 9" key="1">
    <citation type="submission" date="2021-04" db="EMBL/GenBank/DDBJ databases">
        <authorList>
            <consortium name="Wellcome Sanger Institute Data Sharing"/>
        </authorList>
    </citation>
    <scope>NUCLEOTIDE SEQUENCE [LARGE SCALE GENOMIC DNA]</scope>
</reference>
<dbReference type="SUPFAM" id="SSF109732">
    <property type="entry name" value="HBS1-like domain"/>
    <property type="match status" value="1"/>
</dbReference>
<evidence type="ECO:0000256" key="3">
    <source>
        <dbReference type="ARBA" id="ARBA00022553"/>
    </source>
</evidence>
<feature type="region of interest" description="Disordered" evidence="6">
    <location>
        <begin position="46"/>
        <end position="74"/>
    </location>
</feature>
<keyword evidence="2" id="KW-0963">Cytoplasm</keyword>
<dbReference type="InterPro" id="IPR037189">
    <property type="entry name" value="HBS1-like_N_sf"/>
</dbReference>
<dbReference type="Pfam" id="PF08938">
    <property type="entry name" value="HBS1_N"/>
    <property type="match status" value="1"/>
</dbReference>
<evidence type="ECO:0000313" key="8">
    <source>
        <dbReference type="Ensembl" id="ENSATEP00000073763.1"/>
    </source>
</evidence>
<sequence length="685" mass="73705">MSRHRNVRGYNYDEDFEDDDMYGQSVEDDYCCISPATANQFIYSRQERQAPKEEPLEEEEEYEEEDVPMSPAISHNLDPLDQAKLYSCLDHMRTVLGDAVPESVLNQAAMRCGFDPQKALDAVLSEDPKTAPVTRNTNTEMASLAGVGQEKAPLPQRTKQDAVAEKGACLSASHKDITSKAHNTQTNDFKHTHPSVLSNAPNLRDPLSHQMFDPVFDTSEKQSFISLNVGSGVSSLAQLMSENGQKSMGKEVADTKQGLGVPSLSALKIGPNSPQSIISNQNSLSFANLASLNMSSVSHISAPSLLSVSLSSLSLNNPKLTANPSLVVPPGFGSLGSALQNNQHSVGIETGGRATVVDPKGSSSLADLIHEHSNCSPTISNSFPIPQSIASSVKCQGITGPAQQLSLSELALQHQNRGSHIQSQTQGTERLANILTFSKPTNLTSTCLGGTVSLSQLALQHQTKCSLASPQPQPISTESANALKQPPGLSEMLSSSHLASEDKGKTSTTSNGSQCSLTLFPSPEKPERQGVLAESTIEGGTKCKLDHKPYHQNFKLPKLDQAIDLSSLMAQSLGVGPHLIDNDLPSPSFLTPVSLGRDASVFARPSVFAITLSIQSRRQSKRTRNMLKGKIRGSKTGSGYQAFLCKLQENPKEQLSSLSPIVPFRFDTPSPDDIVRANQRKAFTR</sequence>
<dbReference type="GeneTree" id="ENSGT00940000156274"/>
<keyword evidence="9" id="KW-1185">Reference proteome</keyword>
<evidence type="ECO:0000256" key="4">
    <source>
        <dbReference type="ARBA" id="ARBA00022801"/>
    </source>
</evidence>
<dbReference type="Gene3D" id="1.10.8.10">
    <property type="entry name" value="DNA helicase RuvA subunit, C-terminal domain"/>
    <property type="match status" value="1"/>
</dbReference>
<dbReference type="GO" id="GO:0006412">
    <property type="term" value="P:translation"/>
    <property type="evidence" value="ECO:0007669"/>
    <property type="project" value="UniProtKB-KW"/>
</dbReference>